<dbReference type="RefSeq" id="XP_004029760.1">
    <property type="nucleotide sequence ID" value="XM_004029712.1"/>
</dbReference>
<evidence type="ECO:0000313" key="2">
    <source>
        <dbReference type="EMBL" id="EGR28524.1"/>
    </source>
</evidence>
<name>G0R1Z9_ICHMU</name>
<dbReference type="Proteomes" id="UP000008983">
    <property type="component" value="Unassembled WGS sequence"/>
</dbReference>
<evidence type="ECO:0000313" key="3">
    <source>
        <dbReference type="Proteomes" id="UP000008983"/>
    </source>
</evidence>
<dbReference type="GeneID" id="14904601"/>
<dbReference type="AlphaFoldDB" id="G0R1Z9"/>
<dbReference type="OrthoDB" id="6424451at2759"/>
<gene>
    <name evidence="2" type="ORF">IMG5_173800</name>
</gene>
<proteinExistence type="inferred from homology"/>
<keyword evidence="3" id="KW-1185">Reference proteome</keyword>
<dbReference type="InParanoid" id="G0R1Z9"/>
<organism evidence="2 3">
    <name type="scientific">Ichthyophthirius multifiliis</name>
    <name type="common">White spot disease agent</name>
    <name type="synonym">Ich</name>
    <dbReference type="NCBI Taxonomy" id="5932"/>
    <lineage>
        <taxon>Eukaryota</taxon>
        <taxon>Sar</taxon>
        <taxon>Alveolata</taxon>
        <taxon>Ciliophora</taxon>
        <taxon>Intramacronucleata</taxon>
        <taxon>Oligohymenophorea</taxon>
        <taxon>Hymenostomatida</taxon>
        <taxon>Ophryoglenina</taxon>
        <taxon>Ichthyophthirius</taxon>
    </lineage>
</organism>
<dbReference type="Gene3D" id="3.20.80.10">
    <property type="entry name" value="Regulatory factor, effector binding domain"/>
    <property type="match status" value="1"/>
</dbReference>
<dbReference type="SUPFAM" id="SSF55136">
    <property type="entry name" value="Probable bacterial effector-binding domain"/>
    <property type="match status" value="1"/>
</dbReference>
<evidence type="ECO:0008006" key="4">
    <source>
        <dbReference type="Google" id="ProtNLM"/>
    </source>
</evidence>
<evidence type="ECO:0000256" key="1">
    <source>
        <dbReference type="ARBA" id="ARBA00009817"/>
    </source>
</evidence>
<dbReference type="InterPro" id="IPR006917">
    <property type="entry name" value="SOUL_heme-bd"/>
</dbReference>
<accession>G0R1Z9</accession>
<reference evidence="2 3" key="1">
    <citation type="submission" date="2011-07" db="EMBL/GenBank/DDBJ databases">
        <authorList>
            <person name="Coyne R."/>
            <person name="Brami D."/>
            <person name="Johnson J."/>
            <person name="Hostetler J."/>
            <person name="Hannick L."/>
            <person name="Clark T."/>
            <person name="Cassidy-Hanley D."/>
            <person name="Inman J."/>
        </authorList>
    </citation>
    <scope>NUCLEOTIDE SEQUENCE [LARGE SCALE GENOMIC DNA]</scope>
    <source>
        <strain evidence="2 3">G5</strain>
    </source>
</reference>
<dbReference type="PANTHER" id="PTHR11220:SF58">
    <property type="entry name" value="SOUL HEME-BINDING FAMILY PROTEIN"/>
    <property type="match status" value="1"/>
</dbReference>
<dbReference type="OMA" id="MTTPVEC"/>
<dbReference type="InterPro" id="IPR011256">
    <property type="entry name" value="Reg_factor_effector_dom_sf"/>
</dbReference>
<dbReference type="eggNOG" id="ENOG502QU4S">
    <property type="taxonomic scope" value="Eukaryota"/>
</dbReference>
<dbReference type="Pfam" id="PF04832">
    <property type="entry name" value="SOUL"/>
    <property type="match status" value="1"/>
</dbReference>
<comment type="similarity">
    <text evidence="1">Belongs to the HEBP family.</text>
</comment>
<sequence>MSQVLGCIGQIFGFNGSKEPQFQLLKQQPYQIRKIQSYIIAKVQIKNKNENQAFRILANYIGAFGKPFNTKSKSLAMTAPVLKEPIKIQMTTPVLNQNEFLSFVLPFEYSQIDQVPEPNDKEIVFEKVDEQVVAVCQFSGITNDKIFKSKLEELYKQIKNDRFINEEENIEQLNYQFARYNPPFCIPFMRRNEVWIILNEQKVNSIIIQKE</sequence>
<dbReference type="EMBL" id="GL984234">
    <property type="protein sequence ID" value="EGR28524.1"/>
    <property type="molecule type" value="Genomic_DNA"/>
</dbReference>
<protein>
    <recommendedName>
        <fullName evidence="4">SOUL heme-binding protein</fullName>
    </recommendedName>
</protein>
<dbReference type="PANTHER" id="PTHR11220">
    <property type="entry name" value="HEME-BINDING PROTEIN-RELATED"/>
    <property type="match status" value="1"/>
</dbReference>